<keyword evidence="3" id="KW-1185">Reference proteome</keyword>
<proteinExistence type="predicted"/>
<sequence length="1173" mass="118882" precursor="true">MKALPRASFVLPLALLIACPANHGAAATRTWIGGNNDWNSSGLNWTGLDEPDDNDDAVFNTNNHVEMAQDNEVLSLDLSGSIELDTETFYLDVNGDITLSGAGTVLRAGESNVASLPATSVSAYNLTINANATYANANFTSIIHPTAIGLLSIEAGGVLAGHGLIRNGDGVASAAIVFSNDGLIRPGSVVDGIVLAGGSPTPRTLTLAAIDSDARIDLDGNGGNGGNGAIDITRNQTLDIDLDIIDPFDGVINLGHNATLDIEDAWAFSGTMTVGNGFVPGNLPFIAAIPADVAYLRGGAITMSSGLSPTTIEVADPDGTLQFDAPFTATGGTIANNGRVIFNQDATVGAGVDFQMLGVDAGLTVGPGATVVINDANMDFDGGGASTNEIIVEADGRLELNLESFEGNDRADGFLTLNSGDLDLTVADGSWTMERRLTLNNSTGESPRVLGSAMVVGDDAIVSQSNDADVRVEGTGTSQINVPVTWNSDAELDVAAGATLAVLGFSTFNSVNGAENAQFNGPGDVYFSGGQVNESTTLNFSGGVVSLDGGGAEGVILLGAPDFTIDAPLVINAAELADYGRSVNFPTPQTSELTINANLGGRLDVNLDDPNASWTVNSSGVVHVNGDAGFFDPVITGSDLNMNGQMNVDGLSRLEARVTIGATGVISFNDAAASIRLSGGDAMNPNRIEGGQVNGLGVLASGSTAALYGFGTIDADIDFNGPNSELRADDGTLTLGGAITDIGEIGTADDDGVLDVTNPWTLGVDSVAELRGGELTGATITNDGLIVGRGLVSARIVNNTVTGVSGGGTLVVDTPANNNNWDGALDTGTLRALGGGRLELHDNADFGYEGQVVANGGTVATVGFAFNLAPASTLTLADGGVLESLHATDIGGAVTVNGAAPSTLAIDGAVIQSTSVVNLNADLRLEGDTRVEPGAAFAGGGALINAAGQTLTLLDGADVDVLVQNEGRVALGASPGQTSGTDFEQTAAGMLEIELQGTGLNQYDRMALTGLAQLDGELELSLIGGFNPVLNDAFTILTATSVAGAFASEDFSLAPLGAGLAWDVVYNPTNVQVVVVEAALLPGDYNEDGVVDAADYTVWRDNVGAPAGTLANDPVGGVIGDAQYNAWRTNYGAVAAIPAAAAAVPEPTAVVTASVLALMGIALRRKDKRSAGN</sequence>
<dbReference type="PROSITE" id="PS51257">
    <property type="entry name" value="PROKAR_LIPOPROTEIN"/>
    <property type="match status" value="1"/>
</dbReference>
<dbReference type="OrthoDB" id="221300at2"/>
<evidence type="ECO:0000313" key="3">
    <source>
        <dbReference type="Proteomes" id="UP000316714"/>
    </source>
</evidence>
<accession>A0A5C5VCE1</accession>
<dbReference type="Proteomes" id="UP000316714">
    <property type="component" value="Unassembled WGS sequence"/>
</dbReference>
<dbReference type="EMBL" id="SIHJ01000001">
    <property type="protein sequence ID" value="TWT35690.1"/>
    <property type="molecule type" value="Genomic_DNA"/>
</dbReference>
<comment type="caution">
    <text evidence="2">The sequence shown here is derived from an EMBL/GenBank/DDBJ whole genome shotgun (WGS) entry which is preliminary data.</text>
</comment>
<reference evidence="2 3" key="1">
    <citation type="submission" date="2019-02" db="EMBL/GenBank/DDBJ databases">
        <title>Deep-cultivation of Planctomycetes and their phenomic and genomic characterization uncovers novel biology.</title>
        <authorList>
            <person name="Wiegand S."/>
            <person name="Jogler M."/>
            <person name="Boedeker C."/>
            <person name="Pinto D."/>
            <person name="Vollmers J."/>
            <person name="Rivas-Marin E."/>
            <person name="Kohn T."/>
            <person name="Peeters S.H."/>
            <person name="Heuer A."/>
            <person name="Rast P."/>
            <person name="Oberbeckmann S."/>
            <person name="Bunk B."/>
            <person name="Jeske O."/>
            <person name="Meyerdierks A."/>
            <person name="Storesund J.E."/>
            <person name="Kallscheuer N."/>
            <person name="Luecker S."/>
            <person name="Lage O.M."/>
            <person name="Pohl T."/>
            <person name="Merkel B.J."/>
            <person name="Hornburger P."/>
            <person name="Mueller R.-W."/>
            <person name="Bruemmer F."/>
            <person name="Labrenz M."/>
            <person name="Spormann A.M."/>
            <person name="Op Den Camp H."/>
            <person name="Overmann J."/>
            <person name="Amann R."/>
            <person name="Jetten M.S.M."/>
            <person name="Mascher T."/>
            <person name="Medema M.H."/>
            <person name="Devos D.P."/>
            <person name="Kaster A.-K."/>
            <person name="Ovreas L."/>
            <person name="Rohde M."/>
            <person name="Galperin M.Y."/>
            <person name="Jogler C."/>
        </authorList>
    </citation>
    <scope>NUCLEOTIDE SEQUENCE [LARGE SCALE GENOMIC DNA]</scope>
    <source>
        <strain evidence="2 3">KOR34</strain>
    </source>
</reference>
<dbReference type="RefSeq" id="WP_146562049.1">
    <property type="nucleotide sequence ID" value="NZ_SIHJ01000001.1"/>
</dbReference>
<evidence type="ECO:0000313" key="2">
    <source>
        <dbReference type="EMBL" id="TWT35690.1"/>
    </source>
</evidence>
<feature type="signal peptide" evidence="1">
    <location>
        <begin position="1"/>
        <end position="23"/>
    </location>
</feature>
<protein>
    <recommendedName>
        <fullName evidence="4">Autotransporter-associated beta strand repeat protein</fullName>
    </recommendedName>
</protein>
<feature type="chain" id="PRO_5023100844" description="Autotransporter-associated beta strand repeat protein" evidence="1">
    <location>
        <begin position="24"/>
        <end position="1173"/>
    </location>
</feature>
<name>A0A5C5VCE1_9BACT</name>
<keyword evidence="1" id="KW-0732">Signal</keyword>
<evidence type="ECO:0008006" key="4">
    <source>
        <dbReference type="Google" id="ProtNLM"/>
    </source>
</evidence>
<evidence type="ECO:0000256" key="1">
    <source>
        <dbReference type="SAM" id="SignalP"/>
    </source>
</evidence>
<organism evidence="2 3">
    <name type="scientific">Posidoniimonas corsicana</name>
    <dbReference type="NCBI Taxonomy" id="1938618"/>
    <lineage>
        <taxon>Bacteria</taxon>
        <taxon>Pseudomonadati</taxon>
        <taxon>Planctomycetota</taxon>
        <taxon>Planctomycetia</taxon>
        <taxon>Pirellulales</taxon>
        <taxon>Lacipirellulaceae</taxon>
        <taxon>Posidoniimonas</taxon>
    </lineage>
</organism>
<gene>
    <name evidence="2" type="ORF">KOR34_05840</name>
</gene>
<dbReference type="AlphaFoldDB" id="A0A5C5VCE1"/>